<dbReference type="EMBL" id="PEBV01000001">
    <property type="protein sequence ID" value="PTQ54885.1"/>
    <property type="molecule type" value="Genomic_DNA"/>
</dbReference>
<evidence type="ECO:0000313" key="1">
    <source>
        <dbReference type="EMBL" id="OAR04655.1"/>
    </source>
</evidence>
<dbReference type="PANTHER" id="PTHR38448">
    <property type="entry name" value="REGULATORY PROTEIN YLBF-RELATED"/>
    <property type="match status" value="1"/>
</dbReference>
<accession>A0A132N7R2</accession>
<keyword evidence="3" id="KW-1185">Reference proteome</keyword>
<dbReference type="Gene3D" id="1.20.1500.10">
    <property type="entry name" value="YheA/YmcA-like"/>
    <property type="match status" value="1"/>
</dbReference>
<evidence type="ECO:0000313" key="4">
    <source>
        <dbReference type="Proteomes" id="UP000244180"/>
    </source>
</evidence>
<dbReference type="InterPro" id="IPR023378">
    <property type="entry name" value="YheA/YmcA-like_dom_sf"/>
</dbReference>
<dbReference type="PANTHER" id="PTHR38448:SF2">
    <property type="entry name" value="REGULATORY PROTEIN YLBF"/>
    <property type="match status" value="1"/>
</dbReference>
<dbReference type="InterPro" id="IPR052767">
    <property type="entry name" value="Bact_com_dev_regulator"/>
</dbReference>
<dbReference type="InterPro" id="IPR010368">
    <property type="entry name" value="Com_YlbF"/>
</dbReference>
<comment type="caution">
    <text evidence="1">The sequence shown here is derived from an EMBL/GenBank/DDBJ whole genome shotgun (WGS) entry which is preliminary data.</text>
</comment>
<dbReference type="OrthoDB" id="2157513at2"/>
<protein>
    <recommendedName>
        <fullName evidence="5">ComK regulator</fullName>
    </recommendedName>
</protein>
<dbReference type="Pfam" id="PF06133">
    <property type="entry name" value="Com_YlbF"/>
    <property type="match status" value="1"/>
</dbReference>
<dbReference type="Proteomes" id="UP000243024">
    <property type="component" value="Unassembled WGS sequence"/>
</dbReference>
<sequence length="147" mass="16149">MDYGALTGLLDDLLKALEESVLAEEYRRAKALLRADAEARRLIEDFVAAKEQYETAARYGRYHPDYGRLRRDVYAKKVRMELHPTVARFRAAEEALDDLLHEIARLIAESVSPAVKAPGRERFFFTAGEALAGAGGGCGGGGACSCR</sequence>
<gene>
    <name evidence="2" type="ORF">HSCHL_1828</name>
    <name evidence="1" type="ORF">SA87_08975</name>
</gene>
<dbReference type="Proteomes" id="UP000244180">
    <property type="component" value="Unassembled WGS sequence"/>
</dbReference>
<evidence type="ECO:0000313" key="3">
    <source>
        <dbReference type="Proteomes" id="UP000243024"/>
    </source>
</evidence>
<reference evidence="1 3" key="1">
    <citation type="submission" date="2015-09" db="EMBL/GenBank/DDBJ databases">
        <title>Draft genome sequence of Hydrogenibacillus schlegelii DSM 2000.</title>
        <authorList>
            <person name="Hemp J."/>
        </authorList>
    </citation>
    <scope>NUCLEOTIDE SEQUENCE [LARGE SCALE GENOMIC DNA]</scope>
    <source>
        <strain evidence="1 3">MA 48</strain>
    </source>
</reference>
<name>A0A132N7R2_HYDSH</name>
<dbReference type="SUPFAM" id="SSF158622">
    <property type="entry name" value="YheA/YmcA-like"/>
    <property type="match status" value="1"/>
</dbReference>
<dbReference type="RefSeq" id="WP_066199887.1">
    <property type="nucleotide sequence ID" value="NZ_CBCSAS010000015.1"/>
</dbReference>
<dbReference type="EMBL" id="JXBB01000012">
    <property type="protein sequence ID" value="OAR04655.1"/>
    <property type="molecule type" value="Genomic_DNA"/>
</dbReference>
<reference evidence="2 4" key="2">
    <citation type="submission" date="2017-08" db="EMBL/GenBank/DDBJ databases">
        <title>Burning lignite coal seam in the remote Altai Mountains harbors a hydrogen-driven thermophilic microbial community.</title>
        <authorList>
            <person name="Kadnikov V.V."/>
            <person name="Mardanov A.V."/>
            <person name="Ivasenko D."/>
            <person name="Beletsky A.V."/>
            <person name="Karnachuk O.V."/>
            <person name="Ravin N.V."/>
        </authorList>
    </citation>
    <scope>NUCLEOTIDE SEQUENCE [LARGE SCALE GENOMIC DNA]</scope>
    <source>
        <strain evidence="2">AL33</strain>
    </source>
</reference>
<evidence type="ECO:0000313" key="2">
    <source>
        <dbReference type="EMBL" id="PTQ54885.1"/>
    </source>
</evidence>
<organism evidence="1 3">
    <name type="scientific">Hydrogenibacillus schlegelii</name>
    <name type="common">Bacillus schlegelii</name>
    <dbReference type="NCBI Taxonomy" id="1484"/>
    <lineage>
        <taxon>Bacteria</taxon>
        <taxon>Bacillati</taxon>
        <taxon>Bacillota</taxon>
        <taxon>Bacilli</taxon>
        <taxon>Bacillales</taxon>
        <taxon>Bacillales Family X. Incertae Sedis</taxon>
        <taxon>Hydrogenibacillus</taxon>
    </lineage>
</organism>
<dbReference type="AlphaFoldDB" id="A0A132N7R2"/>
<evidence type="ECO:0008006" key="5">
    <source>
        <dbReference type="Google" id="ProtNLM"/>
    </source>
</evidence>
<proteinExistence type="predicted"/>
<dbReference type="STRING" id="1484.SA87_08975"/>